<dbReference type="GO" id="GO:0106370">
    <property type="term" value="F:protein-L-histidine N-pros-methyltransferase activity"/>
    <property type="evidence" value="ECO:0007669"/>
    <property type="project" value="InterPro"/>
</dbReference>
<evidence type="ECO:0000313" key="4">
    <source>
        <dbReference type="RefSeq" id="XP_018324444.1"/>
    </source>
</evidence>
<dbReference type="SUPFAM" id="SSF53335">
    <property type="entry name" value="S-adenosyl-L-methionine-dependent methyltransferases"/>
    <property type="match status" value="1"/>
</dbReference>
<dbReference type="RefSeq" id="XP_018324444.1">
    <property type="nucleotide sequence ID" value="XM_018468942.2"/>
</dbReference>
<dbReference type="Proteomes" id="UP000192223">
    <property type="component" value="Unplaced"/>
</dbReference>
<dbReference type="KEGG" id="apln:108736495"/>
<reference evidence="2 3" key="1">
    <citation type="submission" date="2025-04" db="UniProtKB">
        <authorList>
            <consortium name="RefSeq"/>
        </authorList>
    </citation>
    <scope>IDENTIFICATION</scope>
    <source>
        <tissue evidence="2 3">Entire body</tissue>
    </source>
</reference>
<name>A0A1W4WKL0_AGRPL</name>
<dbReference type="OrthoDB" id="199041at2759"/>
<dbReference type="RefSeq" id="XP_018324442.1">
    <property type="nucleotide sequence ID" value="XM_018468940.2"/>
</dbReference>
<evidence type="ECO:0000313" key="2">
    <source>
        <dbReference type="RefSeq" id="XP_018324442.1"/>
    </source>
</evidence>
<dbReference type="PANTHER" id="PTHR12890">
    <property type="entry name" value="DREV PROTEIN"/>
    <property type="match status" value="1"/>
</dbReference>
<dbReference type="InterPro" id="IPR007884">
    <property type="entry name" value="METL9"/>
</dbReference>
<dbReference type="Pfam" id="PF05219">
    <property type="entry name" value="DREV"/>
    <property type="match status" value="1"/>
</dbReference>
<dbReference type="InterPro" id="IPR029063">
    <property type="entry name" value="SAM-dependent_MTases_sf"/>
</dbReference>
<evidence type="ECO:0000313" key="3">
    <source>
        <dbReference type="RefSeq" id="XP_018324443.1"/>
    </source>
</evidence>
<accession>A0A1W4WKL0</accession>
<sequence length="294" mass="33928">MTTYLKPRSSLARALYEKQKIDDYLTHFDKSQWYKCNLTKLSSEITSHFVQLNVDEETSCFLKQSEEKSDWIFTQLWHSIAKVLLGWFMTQTSVNGWLERGSMFVLSHLQFLSLMSCDGDWDSNSLLDLGAGDGKVTANLAPAFEQVFVTEVSHVMRKHLQKRKFKVLGIEDWQRNNKFNVISCLNLLDRCDKPLTLLKDIKDTLTPNGRLIVALVLPFSSYVETGSLDHTPSEKLPIRGSTFEEQVECIINDVFKPLGFILLTWSKVPYLCEGDLRQSYYWLNDAIFIFKNAQ</sequence>
<dbReference type="RefSeq" id="XP_018324443.1">
    <property type="nucleotide sequence ID" value="XM_018468941.2"/>
</dbReference>
<proteinExistence type="predicted"/>
<evidence type="ECO:0000313" key="1">
    <source>
        <dbReference type="Proteomes" id="UP000192223"/>
    </source>
</evidence>
<dbReference type="AlphaFoldDB" id="A0A1W4WKL0"/>
<dbReference type="PANTHER" id="PTHR12890:SF0">
    <property type="entry name" value="PROTEIN-L-HISTIDINE N-PROS-METHYLTRANSFERASE"/>
    <property type="match status" value="1"/>
</dbReference>
<organism evidence="1 4">
    <name type="scientific">Agrilus planipennis</name>
    <name type="common">Emerald ash borer</name>
    <name type="synonym">Agrilus marcopoli</name>
    <dbReference type="NCBI Taxonomy" id="224129"/>
    <lineage>
        <taxon>Eukaryota</taxon>
        <taxon>Metazoa</taxon>
        <taxon>Ecdysozoa</taxon>
        <taxon>Arthropoda</taxon>
        <taxon>Hexapoda</taxon>
        <taxon>Insecta</taxon>
        <taxon>Pterygota</taxon>
        <taxon>Neoptera</taxon>
        <taxon>Endopterygota</taxon>
        <taxon>Coleoptera</taxon>
        <taxon>Polyphaga</taxon>
        <taxon>Elateriformia</taxon>
        <taxon>Buprestoidea</taxon>
        <taxon>Buprestidae</taxon>
        <taxon>Agrilinae</taxon>
        <taxon>Agrilus</taxon>
    </lineage>
</organism>
<protein>
    <submittedName>
        <fullName evidence="2 3">Methyltransferase-like protein 9</fullName>
    </submittedName>
</protein>
<gene>
    <name evidence="2 3 4" type="primary">LOC108736495</name>
</gene>
<dbReference type="CDD" id="cd02440">
    <property type="entry name" value="AdoMet_MTases"/>
    <property type="match status" value="1"/>
</dbReference>
<dbReference type="GeneID" id="108736495"/>
<dbReference type="Gene3D" id="3.40.50.150">
    <property type="entry name" value="Vaccinia Virus protein VP39"/>
    <property type="match status" value="1"/>
</dbReference>
<keyword evidence="1" id="KW-1185">Reference proteome</keyword>
<dbReference type="STRING" id="224129.A0A1W4WKL0"/>